<dbReference type="InterPro" id="IPR023366">
    <property type="entry name" value="ATP_synth_asu-like_sf"/>
</dbReference>
<dbReference type="PANTHER" id="PTHR21098:SF12">
    <property type="entry name" value="RIBOFLAVIN SYNTHASE"/>
    <property type="match status" value="1"/>
</dbReference>
<keyword evidence="7" id="KW-0686">Riboflavin biosynthesis</keyword>
<feature type="domain" description="Lumazine-binding" evidence="12">
    <location>
        <begin position="1"/>
        <end position="96"/>
    </location>
</feature>
<dbReference type="PROSITE" id="PS51177">
    <property type="entry name" value="LUMAZINE_BIND"/>
    <property type="match status" value="2"/>
</dbReference>
<dbReference type="Pfam" id="PF00677">
    <property type="entry name" value="Lum_binding"/>
    <property type="match status" value="2"/>
</dbReference>
<proteinExistence type="predicted"/>
<feature type="domain" description="Lumazine-binding" evidence="12">
    <location>
        <begin position="97"/>
        <end position="193"/>
    </location>
</feature>
<keyword evidence="8 13" id="KW-0808">Transferase</keyword>
<feature type="repeat" description="Lumazine-binding" evidence="11">
    <location>
        <begin position="1"/>
        <end position="96"/>
    </location>
</feature>
<comment type="caution">
    <text evidence="13">The sequence shown here is derived from an EMBL/GenBank/DDBJ whole genome shotgun (WGS) entry which is preliminary data.</text>
</comment>
<dbReference type="NCBIfam" id="NF009566">
    <property type="entry name" value="PRK13020.1"/>
    <property type="match status" value="1"/>
</dbReference>
<dbReference type="GO" id="GO:0009231">
    <property type="term" value="P:riboflavin biosynthetic process"/>
    <property type="evidence" value="ECO:0007669"/>
    <property type="project" value="UniProtKB-KW"/>
</dbReference>
<evidence type="ECO:0000256" key="6">
    <source>
        <dbReference type="ARBA" id="ARBA00013950"/>
    </source>
</evidence>
<organism evidence="13 14">
    <name type="scientific">Candidatus Avidehalobacter gallistercoris</name>
    <dbReference type="NCBI Taxonomy" id="2840694"/>
    <lineage>
        <taxon>Bacteria</taxon>
        <taxon>Bacillati</taxon>
        <taxon>Bacillota</taxon>
        <taxon>Clostridia</taxon>
        <taxon>Eubacteriales</taxon>
        <taxon>Peptococcaceae</taxon>
        <taxon>Peptococcaceae incertae sedis</taxon>
        <taxon>Candidatus Avidehalobacter</taxon>
    </lineage>
</organism>
<comment type="function">
    <text evidence="2">Catalyzes the dismutation of two molecules of 6,7-dimethyl-8-ribityllumazine, resulting in the formation of riboflavin and 5-amino-6-(D-ribitylamino)uracil.</text>
</comment>
<dbReference type="Proteomes" id="UP000824124">
    <property type="component" value="Unassembled WGS sequence"/>
</dbReference>
<dbReference type="NCBIfam" id="TIGR00187">
    <property type="entry name" value="ribE"/>
    <property type="match status" value="1"/>
</dbReference>
<dbReference type="NCBIfam" id="NF006767">
    <property type="entry name" value="PRK09289.1"/>
    <property type="match status" value="1"/>
</dbReference>
<name>A0A9D1KXW7_9FIRM</name>
<dbReference type="CDD" id="cd00402">
    <property type="entry name" value="Riboflavin_synthase_like"/>
    <property type="match status" value="1"/>
</dbReference>
<dbReference type="GO" id="GO:0004746">
    <property type="term" value="F:riboflavin synthase activity"/>
    <property type="evidence" value="ECO:0007669"/>
    <property type="project" value="UniProtKB-UniRule"/>
</dbReference>
<evidence type="ECO:0000313" key="14">
    <source>
        <dbReference type="Proteomes" id="UP000824124"/>
    </source>
</evidence>
<dbReference type="FunFam" id="2.40.30.20:FF:000003">
    <property type="entry name" value="Riboflavin synthase, alpha subunit"/>
    <property type="match status" value="1"/>
</dbReference>
<dbReference type="Gene3D" id="2.40.30.20">
    <property type="match status" value="2"/>
</dbReference>
<dbReference type="SUPFAM" id="SSF63380">
    <property type="entry name" value="Riboflavin synthase domain-like"/>
    <property type="match status" value="2"/>
</dbReference>
<evidence type="ECO:0000256" key="4">
    <source>
        <dbReference type="ARBA" id="ARBA00011233"/>
    </source>
</evidence>
<reference evidence="13" key="1">
    <citation type="submission" date="2020-10" db="EMBL/GenBank/DDBJ databases">
        <authorList>
            <person name="Gilroy R."/>
        </authorList>
    </citation>
    <scope>NUCLEOTIDE SEQUENCE</scope>
    <source>
        <strain evidence="13">2830</strain>
    </source>
</reference>
<evidence type="ECO:0000259" key="12">
    <source>
        <dbReference type="PROSITE" id="PS51177"/>
    </source>
</evidence>
<dbReference type="InterPro" id="IPR017938">
    <property type="entry name" value="Riboflavin_synthase-like_b-brl"/>
</dbReference>
<dbReference type="AlphaFoldDB" id="A0A9D1KXW7"/>
<feature type="repeat" description="Lumazine-binding" evidence="11">
    <location>
        <begin position="97"/>
        <end position="193"/>
    </location>
</feature>
<evidence type="ECO:0000256" key="9">
    <source>
        <dbReference type="ARBA" id="ARBA00022737"/>
    </source>
</evidence>
<protein>
    <recommendedName>
        <fullName evidence="6 10">Riboflavin synthase</fullName>
        <ecNumber evidence="5 10">2.5.1.9</ecNumber>
    </recommendedName>
</protein>
<evidence type="ECO:0000256" key="2">
    <source>
        <dbReference type="ARBA" id="ARBA00002803"/>
    </source>
</evidence>
<evidence type="ECO:0000256" key="3">
    <source>
        <dbReference type="ARBA" id="ARBA00004887"/>
    </source>
</evidence>
<dbReference type="EMBL" id="DVMH01000003">
    <property type="protein sequence ID" value="HIU09704.1"/>
    <property type="molecule type" value="Genomic_DNA"/>
</dbReference>
<sequence>MFTGIIEEVGIVRAVRHGARSAVLQISAQVITADLNIGDSVAVNGVCLTVTQLSPAGFTVDVMPETLSRSNLSVLVSGSRVNLERALPAGGRFGGHIVSGHIDGVGRVKALRRDDNALWYEISAAPELLRYIVEKGSVAVDGISLTVAWVTSSSFAVSVIPHTAAVTVLTERRVGDGVNLECDIIAKYVEKLVAPAKTSQVSLTREFLLENGF</sequence>
<keyword evidence="9" id="KW-0677">Repeat</keyword>
<dbReference type="PIRSF" id="PIRSF000498">
    <property type="entry name" value="Riboflavin_syn_A"/>
    <property type="match status" value="1"/>
</dbReference>
<dbReference type="InterPro" id="IPR026017">
    <property type="entry name" value="Lumazine-bd_dom"/>
</dbReference>
<comment type="subunit">
    <text evidence="4">Homotrimer.</text>
</comment>
<evidence type="ECO:0000256" key="10">
    <source>
        <dbReference type="NCBIfam" id="TIGR00187"/>
    </source>
</evidence>
<gene>
    <name evidence="13" type="ORF">IAB00_00390</name>
</gene>
<evidence type="ECO:0000256" key="11">
    <source>
        <dbReference type="PROSITE-ProRule" id="PRU00524"/>
    </source>
</evidence>
<evidence type="ECO:0000256" key="5">
    <source>
        <dbReference type="ARBA" id="ARBA00012827"/>
    </source>
</evidence>
<reference evidence="13" key="2">
    <citation type="journal article" date="2021" name="PeerJ">
        <title>Extensive microbial diversity within the chicken gut microbiome revealed by metagenomics and culture.</title>
        <authorList>
            <person name="Gilroy R."/>
            <person name="Ravi A."/>
            <person name="Getino M."/>
            <person name="Pursley I."/>
            <person name="Horton D.L."/>
            <person name="Alikhan N.F."/>
            <person name="Baker D."/>
            <person name="Gharbi K."/>
            <person name="Hall N."/>
            <person name="Watson M."/>
            <person name="Adriaenssens E.M."/>
            <person name="Foster-Nyarko E."/>
            <person name="Jarju S."/>
            <person name="Secka A."/>
            <person name="Antonio M."/>
            <person name="Oren A."/>
            <person name="Chaudhuri R.R."/>
            <person name="La Ragione R."/>
            <person name="Hildebrand F."/>
            <person name="Pallen M.J."/>
        </authorList>
    </citation>
    <scope>NUCLEOTIDE SEQUENCE</scope>
    <source>
        <strain evidence="13">2830</strain>
    </source>
</reference>
<evidence type="ECO:0000256" key="7">
    <source>
        <dbReference type="ARBA" id="ARBA00022619"/>
    </source>
</evidence>
<evidence type="ECO:0000256" key="8">
    <source>
        <dbReference type="ARBA" id="ARBA00022679"/>
    </source>
</evidence>
<evidence type="ECO:0000256" key="1">
    <source>
        <dbReference type="ARBA" id="ARBA00000968"/>
    </source>
</evidence>
<dbReference type="PANTHER" id="PTHR21098">
    <property type="entry name" value="RIBOFLAVIN SYNTHASE ALPHA CHAIN"/>
    <property type="match status" value="1"/>
</dbReference>
<dbReference type="EC" id="2.5.1.9" evidence="5 10"/>
<accession>A0A9D1KXW7</accession>
<evidence type="ECO:0000313" key="13">
    <source>
        <dbReference type="EMBL" id="HIU09704.1"/>
    </source>
</evidence>
<comment type="pathway">
    <text evidence="3">Cofactor biosynthesis; riboflavin biosynthesis; riboflavin from 2-hydroxy-3-oxobutyl phosphate and 5-amino-6-(D-ribitylamino)uracil: step 2/2.</text>
</comment>
<comment type="catalytic activity">
    <reaction evidence="1">
        <text>2 6,7-dimethyl-8-(1-D-ribityl)lumazine + H(+) = 5-amino-6-(D-ribitylamino)uracil + riboflavin</text>
        <dbReference type="Rhea" id="RHEA:20772"/>
        <dbReference type="ChEBI" id="CHEBI:15378"/>
        <dbReference type="ChEBI" id="CHEBI:15934"/>
        <dbReference type="ChEBI" id="CHEBI:57986"/>
        <dbReference type="ChEBI" id="CHEBI:58201"/>
        <dbReference type="EC" id="2.5.1.9"/>
    </reaction>
</comment>
<dbReference type="FunFam" id="2.40.30.20:FF:000004">
    <property type="entry name" value="Riboflavin synthase, alpha subunit"/>
    <property type="match status" value="1"/>
</dbReference>
<dbReference type="InterPro" id="IPR001783">
    <property type="entry name" value="Lumazine-bd"/>
</dbReference>